<accession>M1DFR3</accession>
<dbReference type="Gramene" id="PGSC0003DMT400088335">
    <property type="protein sequence ID" value="PGSC0003DMT400088335"/>
    <property type="gene ID" value="PGSC0003DMG400037906"/>
</dbReference>
<dbReference type="HOGENOM" id="CLU_1868761_0_0_1"/>
<proteinExistence type="predicted"/>
<dbReference type="InParanoid" id="M1DFR3"/>
<evidence type="ECO:0000313" key="1">
    <source>
        <dbReference type="EnsemblPlants" id="PGSC0003DMT400088335"/>
    </source>
</evidence>
<protein>
    <submittedName>
        <fullName evidence="1">Uncharacterized protein</fullName>
    </submittedName>
</protein>
<reference evidence="1" key="2">
    <citation type="submission" date="2015-06" db="UniProtKB">
        <authorList>
            <consortium name="EnsemblPlants"/>
        </authorList>
    </citation>
    <scope>IDENTIFICATION</scope>
    <source>
        <strain evidence="1">DM1-3 516 R44</strain>
    </source>
</reference>
<evidence type="ECO:0000313" key="2">
    <source>
        <dbReference type="Proteomes" id="UP000011115"/>
    </source>
</evidence>
<keyword evidence="2" id="KW-1185">Reference proteome</keyword>
<name>M1DFR3_SOLTU</name>
<dbReference type="Proteomes" id="UP000011115">
    <property type="component" value="Unassembled WGS sequence"/>
</dbReference>
<dbReference type="EnsemblPlants" id="PGSC0003DMT400088335">
    <property type="protein sequence ID" value="PGSC0003DMT400088335"/>
    <property type="gene ID" value="PGSC0003DMG400037906"/>
</dbReference>
<organism evidence="1 2">
    <name type="scientific">Solanum tuberosum</name>
    <name type="common">Potato</name>
    <dbReference type="NCBI Taxonomy" id="4113"/>
    <lineage>
        <taxon>Eukaryota</taxon>
        <taxon>Viridiplantae</taxon>
        <taxon>Streptophyta</taxon>
        <taxon>Embryophyta</taxon>
        <taxon>Tracheophyta</taxon>
        <taxon>Spermatophyta</taxon>
        <taxon>Magnoliopsida</taxon>
        <taxon>eudicotyledons</taxon>
        <taxon>Gunneridae</taxon>
        <taxon>Pentapetalae</taxon>
        <taxon>asterids</taxon>
        <taxon>lamiids</taxon>
        <taxon>Solanales</taxon>
        <taxon>Solanaceae</taxon>
        <taxon>Solanoideae</taxon>
        <taxon>Solaneae</taxon>
        <taxon>Solanum</taxon>
    </lineage>
</organism>
<reference evidence="2" key="1">
    <citation type="journal article" date="2011" name="Nature">
        <title>Genome sequence and analysis of the tuber crop potato.</title>
        <authorList>
            <consortium name="The Potato Genome Sequencing Consortium"/>
        </authorList>
    </citation>
    <scope>NUCLEOTIDE SEQUENCE [LARGE SCALE GENOMIC DNA]</scope>
    <source>
        <strain evidence="2">cv. DM1-3 516 R44</strain>
    </source>
</reference>
<sequence length="137" mass="15251">MDRRDFLALLDLPFSFHHTTNLGFFPKLAIQTNHNFMRIMGDGLKKNHFTKPVGKELNYLGDAPSAMHREYKGADKGRAGSLSARRQMRLATSCFSPKVTKFNITFSIDIKGEVGKLGEPLSGSASSSQLAEMTRRS</sequence>
<dbReference type="PaxDb" id="4113-PGSC0003DMT400088335"/>
<dbReference type="AlphaFoldDB" id="M1DFR3"/>